<dbReference type="OrthoDB" id="8679980at2759"/>
<dbReference type="InterPro" id="IPR029337">
    <property type="entry name" value="INSYN2"/>
</dbReference>
<feature type="compositionally biased region" description="Pro residues" evidence="1">
    <location>
        <begin position="67"/>
        <end position="86"/>
    </location>
</feature>
<feature type="compositionally biased region" description="Polar residues" evidence="1">
    <location>
        <begin position="97"/>
        <end position="108"/>
    </location>
</feature>
<feature type="compositionally biased region" description="Polar residues" evidence="1">
    <location>
        <begin position="121"/>
        <end position="140"/>
    </location>
</feature>
<evidence type="ECO:0000256" key="1">
    <source>
        <dbReference type="SAM" id="MobiDB-lite"/>
    </source>
</evidence>
<dbReference type="AlphaFoldDB" id="A0A8J4J7M1"/>
<feature type="non-terminal residue" evidence="2">
    <location>
        <position position="1"/>
    </location>
</feature>
<sequence>MVSREPLPSPAPAGESGQEKAMTVRSVLLNRDSPDIESRLKRRRNRTQQVRFKDLVEGSMGRAASPTPMPPAAPGPNTPRASPPPRDAPEPAALCASQRSWPQAQPGSLTLPMPRKACMSTAIQTSPSLQKPFTASQPRSKSVCDV</sequence>
<organism evidence="2 3">
    <name type="scientific">Eudyptula minor</name>
    <name type="common">Little blue penguin</name>
    <name type="synonym">Aptenodytes minor</name>
    <dbReference type="NCBI Taxonomy" id="37083"/>
    <lineage>
        <taxon>Eukaryota</taxon>
        <taxon>Metazoa</taxon>
        <taxon>Chordata</taxon>
        <taxon>Craniata</taxon>
        <taxon>Vertebrata</taxon>
        <taxon>Euteleostomi</taxon>
        <taxon>Archelosauria</taxon>
        <taxon>Archosauria</taxon>
        <taxon>Dinosauria</taxon>
        <taxon>Saurischia</taxon>
        <taxon>Theropoda</taxon>
        <taxon>Coelurosauria</taxon>
        <taxon>Aves</taxon>
        <taxon>Neognathae</taxon>
        <taxon>Neoaves</taxon>
        <taxon>Aequornithes</taxon>
        <taxon>Sphenisciformes</taxon>
        <taxon>Spheniscidae</taxon>
        <taxon>Eudyptula</taxon>
    </lineage>
</organism>
<protein>
    <recommendedName>
        <fullName evidence="4">F196B protein</fullName>
    </recommendedName>
</protein>
<feature type="region of interest" description="Disordered" evidence="1">
    <location>
        <begin position="1"/>
        <end position="146"/>
    </location>
</feature>
<reference evidence="2" key="1">
    <citation type="journal article" date="2019" name="Gigascience">
        <title>High-coverage genomes to elucidate the evolution of penguins.</title>
        <authorList>
            <person name="Pan H."/>
            <person name="Cole T.L."/>
            <person name="Bi X."/>
            <person name="Fang M."/>
            <person name="Zhou C."/>
            <person name="Yang Z."/>
            <person name="Ksepka D.T."/>
            <person name="Hart T."/>
            <person name="Bouzat J.L."/>
            <person name="Argilla L.S."/>
            <person name="Bertelsen M.F."/>
            <person name="Boersma P.D."/>
            <person name="Bost C.A."/>
            <person name="Cherel Y."/>
            <person name="Dann P."/>
            <person name="Fiddaman S.R."/>
            <person name="Howard P."/>
            <person name="Labuschagne K."/>
            <person name="Mattern T."/>
            <person name="Miller G."/>
            <person name="Parker P."/>
            <person name="Phillips R.A."/>
            <person name="Quillfeldt P."/>
            <person name="Ryan P.G."/>
            <person name="Taylor H."/>
            <person name="Thompson D.R."/>
            <person name="Young M.J."/>
            <person name="Ellegaard M.R."/>
            <person name="Gilbert M.T.P."/>
            <person name="Sinding M.S."/>
            <person name="Pacheco G."/>
            <person name="Shepherd L.D."/>
            <person name="Tennyson A.J.D."/>
            <person name="Grosser S."/>
            <person name="Kay E."/>
            <person name="Nupen L.J."/>
            <person name="Ellenberg U."/>
            <person name="Houston D.M."/>
            <person name="Reeve A.H."/>
            <person name="Johnson K."/>
            <person name="Masello J.F."/>
            <person name="Stracke T."/>
            <person name="McKinlay B."/>
            <person name="Borboroglu P.G."/>
            <person name="Zhang D.X."/>
            <person name="Zhang G."/>
        </authorList>
    </citation>
    <scope>NUCLEOTIDE SEQUENCE</scope>
    <source>
        <strain evidence="2">Gonzo</strain>
    </source>
</reference>
<dbReference type="PANTHER" id="PTHR28682">
    <property type="entry name" value="INHIBITORY SYNAPTIC FACTOR 2A-RELATED"/>
    <property type="match status" value="1"/>
</dbReference>
<proteinExistence type="predicted"/>
<evidence type="ECO:0008006" key="4">
    <source>
        <dbReference type="Google" id="ProtNLM"/>
    </source>
</evidence>
<comment type="caution">
    <text evidence="2">The sequence shown here is derived from an EMBL/GenBank/DDBJ whole genome shotgun (WGS) entry which is preliminary data.</text>
</comment>
<name>A0A8J4J7M1_EUDMI</name>
<dbReference type="PANTHER" id="PTHR28682:SF6">
    <property type="entry name" value="MUCIN-5AC"/>
    <property type="match status" value="1"/>
</dbReference>
<gene>
    <name evidence="2" type="ORF">FQV19_0010123</name>
</gene>
<feature type="non-terminal residue" evidence="2">
    <location>
        <position position="146"/>
    </location>
</feature>
<evidence type="ECO:0000313" key="2">
    <source>
        <dbReference type="EMBL" id="KAF1515881.1"/>
    </source>
</evidence>
<keyword evidence="3" id="KW-1185">Reference proteome</keyword>
<accession>A0A8J4J7M1</accession>
<dbReference type="EMBL" id="VULC01016656">
    <property type="protein sequence ID" value="KAF1515881.1"/>
    <property type="molecule type" value="Genomic_DNA"/>
</dbReference>
<dbReference type="Proteomes" id="UP000782854">
    <property type="component" value="Unassembled WGS sequence"/>
</dbReference>
<evidence type="ECO:0000313" key="3">
    <source>
        <dbReference type="Proteomes" id="UP000782854"/>
    </source>
</evidence>